<accession>X1DDB8</accession>
<feature type="non-terminal residue" evidence="1">
    <location>
        <position position="1"/>
    </location>
</feature>
<evidence type="ECO:0000313" key="1">
    <source>
        <dbReference type="EMBL" id="GAH03034.1"/>
    </source>
</evidence>
<dbReference type="Pfam" id="PF15907">
    <property type="entry name" value="Itfg2"/>
    <property type="match status" value="1"/>
</dbReference>
<dbReference type="EMBL" id="BART01028267">
    <property type="protein sequence ID" value="GAH03034.1"/>
    <property type="molecule type" value="Genomic_DNA"/>
</dbReference>
<dbReference type="AlphaFoldDB" id="X1DDB8"/>
<dbReference type="Gene3D" id="2.130.10.10">
    <property type="entry name" value="YVTN repeat-like/Quinoprotein amine dehydrogenase"/>
    <property type="match status" value="1"/>
</dbReference>
<dbReference type="InterPro" id="IPR031793">
    <property type="entry name" value="KICSTOR_ITFG2"/>
</dbReference>
<dbReference type="InterPro" id="IPR015943">
    <property type="entry name" value="WD40/YVTN_repeat-like_dom_sf"/>
</dbReference>
<dbReference type="GO" id="GO:0140007">
    <property type="term" value="C:KICSTOR complex"/>
    <property type="evidence" value="ECO:0007669"/>
    <property type="project" value="TreeGrafter"/>
</dbReference>
<dbReference type="PANTHER" id="PTHR16317">
    <property type="entry name" value="INTEGRIN ALPHA REPEAT DOMAIN-CONTAINING"/>
    <property type="match status" value="1"/>
</dbReference>
<proteinExistence type="predicted"/>
<evidence type="ECO:0008006" key="2">
    <source>
        <dbReference type="Google" id="ProtNLM"/>
    </source>
</evidence>
<dbReference type="PANTHER" id="PTHR16317:SF1">
    <property type="entry name" value="KICSTOR COMPLEX PROTEIN ITFG2"/>
    <property type="match status" value="1"/>
</dbReference>
<organism evidence="1">
    <name type="scientific">marine sediment metagenome</name>
    <dbReference type="NCBI Taxonomy" id="412755"/>
    <lineage>
        <taxon>unclassified sequences</taxon>
        <taxon>metagenomes</taxon>
        <taxon>ecological metagenomes</taxon>
    </lineage>
</organism>
<feature type="non-terminal residue" evidence="1">
    <location>
        <position position="272"/>
    </location>
</feature>
<dbReference type="SUPFAM" id="SSF50978">
    <property type="entry name" value="WD40 repeat-like"/>
    <property type="match status" value="1"/>
</dbReference>
<reference evidence="1" key="1">
    <citation type="journal article" date="2014" name="Front. Microbiol.">
        <title>High frequency of phylogenetically diverse reductive dehalogenase-homologous genes in deep subseafloor sedimentary metagenomes.</title>
        <authorList>
            <person name="Kawai M."/>
            <person name="Futagami T."/>
            <person name="Toyoda A."/>
            <person name="Takaki Y."/>
            <person name="Nishi S."/>
            <person name="Hori S."/>
            <person name="Arai W."/>
            <person name="Tsubouchi T."/>
            <person name="Morono Y."/>
            <person name="Uchiyama I."/>
            <person name="Ito T."/>
            <person name="Fujiyama A."/>
            <person name="Inagaki F."/>
            <person name="Takami H."/>
        </authorList>
    </citation>
    <scope>NUCLEOTIDE SEQUENCE</scope>
    <source>
        <strain evidence="1">Expedition CK06-06</strain>
    </source>
</reference>
<comment type="caution">
    <text evidence="1">The sequence shown here is derived from an EMBL/GenBank/DDBJ whole genome shotgun (WGS) entry which is preliminary data.</text>
</comment>
<gene>
    <name evidence="1" type="ORF">S01H4_49892</name>
</gene>
<dbReference type="GO" id="GO:0032006">
    <property type="term" value="P:regulation of TOR signaling"/>
    <property type="evidence" value="ECO:0007669"/>
    <property type="project" value="TreeGrafter"/>
</dbReference>
<protein>
    <recommendedName>
        <fullName evidence="2">VCBS repeat-containing protein</fullName>
    </recommendedName>
</protein>
<sequence length="272" mass="31015">IAVMNYKTEGKINCCIAGDFYRDGDIEIIFGGEPKQLLILKDLNSKEPVETLYYDSWVTSCALGFLKLPKVTTPTFSLLVGTKNGLLQMIQLKDNKPDIVWQRNTYGQINDIKIGDVTNDGFNEIIIASDDSYLKIYNSLGERLRYIHIEKEESKSKSKKKEHLNRPISLLIKDIDGDNANEIITGCADGILRVFHNIDLNSTNFELKWKTKTSSSIKDICSLVDKDQNLTHIIFGGYERTLRNVTDFEWGKKPVLKIPQRFKIPKIPPKKD</sequence>
<dbReference type="InterPro" id="IPR036322">
    <property type="entry name" value="WD40_repeat_dom_sf"/>
</dbReference>
<name>X1DDB8_9ZZZZ</name>